<organism evidence="4 5">
    <name type="scientific">Daphnia pulex</name>
    <name type="common">Water flea</name>
    <dbReference type="NCBI Taxonomy" id="6669"/>
    <lineage>
        <taxon>Eukaryota</taxon>
        <taxon>Metazoa</taxon>
        <taxon>Ecdysozoa</taxon>
        <taxon>Arthropoda</taxon>
        <taxon>Crustacea</taxon>
        <taxon>Branchiopoda</taxon>
        <taxon>Diplostraca</taxon>
        <taxon>Cladocera</taxon>
        <taxon>Anomopoda</taxon>
        <taxon>Daphniidae</taxon>
        <taxon>Daphnia</taxon>
    </lineage>
</organism>
<dbReference type="CDD" id="cd08544">
    <property type="entry name" value="Reeler"/>
    <property type="match status" value="1"/>
</dbReference>
<keyword evidence="2" id="KW-0812">Transmembrane</keyword>
<evidence type="ECO:0000256" key="1">
    <source>
        <dbReference type="SAM" id="MobiDB-lite"/>
    </source>
</evidence>
<dbReference type="InterPro" id="IPR051237">
    <property type="entry name" value="Ferric-chelate_Red/DefProt"/>
</dbReference>
<accession>E9GIZ6</accession>
<dbReference type="InterPro" id="IPR042307">
    <property type="entry name" value="Reeler_sf"/>
</dbReference>
<dbReference type="Pfam" id="PF02014">
    <property type="entry name" value="Reeler"/>
    <property type="match status" value="1"/>
</dbReference>
<dbReference type="GO" id="GO:0016020">
    <property type="term" value="C:membrane"/>
    <property type="evidence" value="ECO:0000318"/>
    <property type="project" value="GO_Central"/>
</dbReference>
<feature type="transmembrane region" description="Helical" evidence="2">
    <location>
        <begin position="283"/>
        <end position="303"/>
    </location>
</feature>
<dbReference type="InParanoid" id="E9GIZ6"/>
<dbReference type="HOGENOM" id="CLU_897922_0_0_1"/>
<dbReference type="InterPro" id="IPR002861">
    <property type="entry name" value="Reeler_dom"/>
</dbReference>
<dbReference type="OrthoDB" id="6360475at2759"/>
<keyword evidence="2" id="KW-0472">Membrane</keyword>
<gene>
    <name evidence="4" type="ORF">DAPPUDRAFT_103311</name>
</gene>
<dbReference type="AlphaFoldDB" id="E9GIZ6"/>
<evidence type="ECO:0000259" key="3">
    <source>
        <dbReference type="PROSITE" id="PS51019"/>
    </source>
</evidence>
<feature type="domain" description="Reelin" evidence="3">
    <location>
        <begin position="26"/>
        <end position="208"/>
    </location>
</feature>
<reference evidence="4 5" key="1">
    <citation type="journal article" date="2011" name="Science">
        <title>The ecoresponsive genome of Daphnia pulex.</title>
        <authorList>
            <person name="Colbourne J.K."/>
            <person name="Pfrender M.E."/>
            <person name="Gilbert D."/>
            <person name="Thomas W.K."/>
            <person name="Tucker A."/>
            <person name="Oakley T.H."/>
            <person name="Tokishita S."/>
            <person name="Aerts A."/>
            <person name="Arnold G.J."/>
            <person name="Basu M.K."/>
            <person name="Bauer D.J."/>
            <person name="Caceres C.E."/>
            <person name="Carmel L."/>
            <person name="Casola C."/>
            <person name="Choi J.H."/>
            <person name="Detter J.C."/>
            <person name="Dong Q."/>
            <person name="Dusheyko S."/>
            <person name="Eads B.D."/>
            <person name="Frohlich T."/>
            <person name="Geiler-Samerotte K.A."/>
            <person name="Gerlach D."/>
            <person name="Hatcher P."/>
            <person name="Jogdeo S."/>
            <person name="Krijgsveld J."/>
            <person name="Kriventseva E.V."/>
            <person name="Kultz D."/>
            <person name="Laforsch C."/>
            <person name="Lindquist E."/>
            <person name="Lopez J."/>
            <person name="Manak J.R."/>
            <person name="Muller J."/>
            <person name="Pangilinan J."/>
            <person name="Patwardhan R.P."/>
            <person name="Pitluck S."/>
            <person name="Pritham E.J."/>
            <person name="Rechtsteiner A."/>
            <person name="Rho M."/>
            <person name="Rogozin I.B."/>
            <person name="Sakarya O."/>
            <person name="Salamov A."/>
            <person name="Schaack S."/>
            <person name="Shapiro H."/>
            <person name="Shiga Y."/>
            <person name="Skalitzky C."/>
            <person name="Smith Z."/>
            <person name="Souvorov A."/>
            <person name="Sung W."/>
            <person name="Tang Z."/>
            <person name="Tsuchiya D."/>
            <person name="Tu H."/>
            <person name="Vos H."/>
            <person name="Wang M."/>
            <person name="Wolf Y.I."/>
            <person name="Yamagata H."/>
            <person name="Yamada T."/>
            <person name="Ye Y."/>
            <person name="Shaw J.R."/>
            <person name="Andrews J."/>
            <person name="Crease T.J."/>
            <person name="Tang H."/>
            <person name="Lucas S.M."/>
            <person name="Robertson H.M."/>
            <person name="Bork P."/>
            <person name="Koonin E.V."/>
            <person name="Zdobnov E.M."/>
            <person name="Grigoriev I.V."/>
            <person name="Lynch M."/>
            <person name="Boore J.L."/>
        </authorList>
    </citation>
    <scope>NUCLEOTIDE SEQUENCE [LARGE SCALE GENOMIC DNA]</scope>
</reference>
<dbReference type="Gene3D" id="2.60.40.4060">
    <property type="entry name" value="Reeler domain"/>
    <property type="match status" value="1"/>
</dbReference>
<feature type="transmembrane region" description="Helical" evidence="2">
    <location>
        <begin position="12"/>
        <end position="31"/>
    </location>
</feature>
<keyword evidence="5" id="KW-1185">Reference proteome</keyword>
<feature type="compositionally biased region" description="Low complexity" evidence="1">
    <location>
        <begin position="252"/>
        <end position="271"/>
    </location>
</feature>
<dbReference type="PANTHER" id="PTHR45828:SF36">
    <property type="entry name" value="REELIN DOMAIN-CONTAINING PROTEIN"/>
    <property type="match status" value="1"/>
</dbReference>
<feature type="region of interest" description="Disordered" evidence="1">
    <location>
        <begin position="242"/>
        <end position="275"/>
    </location>
</feature>
<sequence length="310" mass="33450">MRIRGVITKRRYATCSSSTVIAALIVFRVIIHCADNVNGFSDGVPISSCSPMESIHGVPPQIGNHPFFTYTDKKAITNSGADAVQLRLTIKQRSLGNEMAFKGFFLVAYDDANANNDSIGSFLLPSDGQVISCSNGIPNSNAVTHKSSDDKQFVTVYWTPPEYFVGSVTFRTTYLRNGTVFWVNTPAANPVRVVNVTTTTISPGSTTTELVTLPTTLSSTDASCSDATSDSSDTITSTTETMFNTTEEEENSTSILTTPTAEATTTATPTTNKPPNSGLASEFVFDFHLLVAGLTCWTVFVYLSNNYLLF</sequence>
<evidence type="ECO:0000313" key="5">
    <source>
        <dbReference type="Proteomes" id="UP000000305"/>
    </source>
</evidence>
<dbReference type="Proteomes" id="UP000000305">
    <property type="component" value="Unassembled WGS sequence"/>
</dbReference>
<evidence type="ECO:0000256" key="2">
    <source>
        <dbReference type="SAM" id="Phobius"/>
    </source>
</evidence>
<dbReference type="PANTHER" id="PTHR45828">
    <property type="entry name" value="CYTOCHROME B561/FERRIC REDUCTASE TRANSMEMBRANE"/>
    <property type="match status" value="1"/>
</dbReference>
<evidence type="ECO:0000313" key="4">
    <source>
        <dbReference type="EMBL" id="EFX80569.1"/>
    </source>
</evidence>
<protein>
    <recommendedName>
        <fullName evidence="3">Reelin domain-containing protein</fullName>
    </recommendedName>
</protein>
<dbReference type="PhylomeDB" id="E9GIZ6"/>
<keyword evidence="2" id="KW-1133">Transmembrane helix</keyword>
<name>E9GIZ6_DAPPU</name>
<dbReference type="EMBL" id="GL732547">
    <property type="protein sequence ID" value="EFX80569.1"/>
    <property type="molecule type" value="Genomic_DNA"/>
</dbReference>
<dbReference type="KEGG" id="dpx:DAPPUDRAFT_103311"/>
<dbReference type="PROSITE" id="PS51019">
    <property type="entry name" value="REELIN"/>
    <property type="match status" value="1"/>
</dbReference>
<proteinExistence type="predicted"/>
<dbReference type="OMA" id="GNEMAFK"/>